<name>A0A453C2D7_AEGTS</name>
<reference evidence="2" key="5">
    <citation type="journal article" date="2021" name="G3 (Bethesda)">
        <title>Aegilops tauschii genome assembly Aet v5.0 features greater sequence contiguity and improved annotation.</title>
        <authorList>
            <person name="Wang L."/>
            <person name="Zhu T."/>
            <person name="Rodriguez J.C."/>
            <person name="Deal K.R."/>
            <person name="Dubcovsky J."/>
            <person name="McGuire P.E."/>
            <person name="Lux T."/>
            <person name="Spannagl M."/>
            <person name="Mayer K.F.X."/>
            <person name="Baldrich P."/>
            <person name="Meyers B.C."/>
            <person name="Huo N."/>
            <person name="Gu Y.Q."/>
            <person name="Zhou H."/>
            <person name="Devos K.M."/>
            <person name="Bennetzen J.L."/>
            <person name="Unver T."/>
            <person name="Budak H."/>
            <person name="Gulick P.J."/>
            <person name="Galiba G."/>
            <person name="Kalapos B."/>
            <person name="Nelson D.R."/>
            <person name="Li P."/>
            <person name="You F.M."/>
            <person name="Luo M.C."/>
            <person name="Dvorak J."/>
        </authorList>
    </citation>
    <scope>NUCLEOTIDE SEQUENCE [LARGE SCALE GENOMIC DNA]</scope>
    <source>
        <strain evidence="2">cv. AL8/78</strain>
    </source>
</reference>
<dbReference type="EnsemblPlants" id="AET2Gv20709600.3">
    <property type="protein sequence ID" value="AET2Gv20709600.3"/>
    <property type="gene ID" value="AET2Gv20709600"/>
</dbReference>
<dbReference type="AlphaFoldDB" id="A0A453C2D7"/>
<proteinExistence type="predicted"/>
<dbReference type="Proteomes" id="UP000015105">
    <property type="component" value="Chromosome 2D"/>
</dbReference>
<organism evidence="2 3">
    <name type="scientific">Aegilops tauschii subsp. strangulata</name>
    <name type="common">Goatgrass</name>
    <dbReference type="NCBI Taxonomy" id="200361"/>
    <lineage>
        <taxon>Eukaryota</taxon>
        <taxon>Viridiplantae</taxon>
        <taxon>Streptophyta</taxon>
        <taxon>Embryophyta</taxon>
        <taxon>Tracheophyta</taxon>
        <taxon>Spermatophyta</taxon>
        <taxon>Magnoliopsida</taxon>
        <taxon>Liliopsida</taxon>
        <taxon>Poales</taxon>
        <taxon>Poaceae</taxon>
        <taxon>BOP clade</taxon>
        <taxon>Pooideae</taxon>
        <taxon>Triticodae</taxon>
        <taxon>Triticeae</taxon>
        <taxon>Triticinae</taxon>
        <taxon>Aegilops</taxon>
    </lineage>
</organism>
<evidence type="ECO:0000256" key="1">
    <source>
        <dbReference type="SAM" id="MobiDB-lite"/>
    </source>
</evidence>
<feature type="compositionally biased region" description="Gly residues" evidence="1">
    <location>
        <begin position="44"/>
        <end position="59"/>
    </location>
</feature>
<dbReference type="EnsemblPlants" id="AET2Gv20709600.2">
    <property type="protein sequence ID" value="AET2Gv20709600.2"/>
    <property type="gene ID" value="AET2Gv20709600"/>
</dbReference>
<sequence length="156" mass="16498">MGMGGRSCGTRRGTRASRRRCGGRRKRGSRRPGSTCSTPPSWSGCGGRDGGRVGAGQVGRGDDEVMEGVCRVWSGCQDLAAVWVVEPQGGVTEATTNPQQPAVAASGKRHTGPPTGVAVGKRACEVAWWSGPGIAFIRASLSWYHVRYKAEEIVRI</sequence>
<feature type="compositionally biased region" description="Basic residues" evidence="1">
    <location>
        <begin position="12"/>
        <end position="30"/>
    </location>
</feature>
<feature type="region of interest" description="Disordered" evidence="1">
    <location>
        <begin position="92"/>
        <end position="116"/>
    </location>
</feature>
<dbReference type="Gramene" id="AET2Gv20709600.3">
    <property type="protein sequence ID" value="AET2Gv20709600.3"/>
    <property type="gene ID" value="AET2Gv20709600"/>
</dbReference>
<dbReference type="Gramene" id="AET2Gv20709600.2">
    <property type="protein sequence ID" value="AET2Gv20709600.2"/>
    <property type="gene ID" value="AET2Gv20709600"/>
</dbReference>
<protein>
    <submittedName>
        <fullName evidence="2">Uncharacterized protein</fullName>
    </submittedName>
</protein>
<keyword evidence="3" id="KW-1185">Reference proteome</keyword>
<feature type="region of interest" description="Disordered" evidence="1">
    <location>
        <begin position="1"/>
        <end position="60"/>
    </location>
</feature>
<reference evidence="3" key="2">
    <citation type="journal article" date="2017" name="Nat. Plants">
        <title>The Aegilops tauschii genome reveals multiple impacts of transposons.</title>
        <authorList>
            <person name="Zhao G."/>
            <person name="Zou C."/>
            <person name="Li K."/>
            <person name="Wang K."/>
            <person name="Li T."/>
            <person name="Gao L."/>
            <person name="Zhang X."/>
            <person name="Wang H."/>
            <person name="Yang Z."/>
            <person name="Liu X."/>
            <person name="Jiang W."/>
            <person name="Mao L."/>
            <person name="Kong X."/>
            <person name="Jiao Y."/>
            <person name="Jia J."/>
        </authorList>
    </citation>
    <scope>NUCLEOTIDE SEQUENCE [LARGE SCALE GENOMIC DNA]</scope>
    <source>
        <strain evidence="3">cv. AL8/78</strain>
    </source>
</reference>
<evidence type="ECO:0000313" key="2">
    <source>
        <dbReference type="EnsemblPlants" id="AET2Gv20709600.3"/>
    </source>
</evidence>
<reference evidence="3" key="1">
    <citation type="journal article" date="2014" name="Science">
        <title>Ancient hybridizations among the ancestral genomes of bread wheat.</title>
        <authorList>
            <consortium name="International Wheat Genome Sequencing Consortium,"/>
            <person name="Marcussen T."/>
            <person name="Sandve S.R."/>
            <person name="Heier L."/>
            <person name="Spannagl M."/>
            <person name="Pfeifer M."/>
            <person name="Jakobsen K.S."/>
            <person name="Wulff B.B."/>
            <person name="Steuernagel B."/>
            <person name="Mayer K.F."/>
            <person name="Olsen O.A."/>
        </authorList>
    </citation>
    <scope>NUCLEOTIDE SEQUENCE [LARGE SCALE GENOMIC DNA]</scope>
    <source>
        <strain evidence="3">cv. AL8/78</strain>
    </source>
</reference>
<reference evidence="2" key="4">
    <citation type="submission" date="2019-03" db="UniProtKB">
        <authorList>
            <consortium name="EnsemblPlants"/>
        </authorList>
    </citation>
    <scope>IDENTIFICATION</scope>
</reference>
<reference evidence="2" key="3">
    <citation type="journal article" date="2017" name="Nature">
        <title>Genome sequence of the progenitor of the wheat D genome Aegilops tauschii.</title>
        <authorList>
            <person name="Luo M.C."/>
            <person name="Gu Y.Q."/>
            <person name="Puiu D."/>
            <person name="Wang H."/>
            <person name="Twardziok S.O."/>
            <person name="Deal K.R."/>
            <person name="Huo N."/>
            <person name="Zhu T."/>
            <person name="Wang L."/>
            <person name="Wang Y."/>
            <person name="McGuire P.E."/>
            <person name="Liu S."/>
            <person name="Long H."/>
            <person name="Ramasamy R.K."/>
            <person name="Rodriguez J.C."/>
            <person name="Van S.L."/>
            <person name="Yuan L."/>
            <person name="Wang Z."/>
            <person name="Xia Z."/>
            <person name="Xiao L."/>
            <person name="Anderson O.D."/>
            <person name="Ouyang S."/>
            <person name="Liang Y."/>
            <person name="Zimin A.V."/>
            <person name="Pertea G."/>
            <person name="Qi P."/>
            <person name="Bennetzen J.L."/>
            <person name="Dai X."/>
            <person name="Dawson M.W."/>
            <person name="Muller H.G."/>
            <person name="Kugler K."/>
            <person name="Rivarola-Duarte L."/>
            <person name="Spannagl M."/>
            <person name="Mayer K.F.X."/>
            <person name="Lu F.H."/>
            <person name="Bevan M.W."/>
            <person name="Leroy P."/>
            <person name="Li P."/>
            <person name="You F.M."/>
            <person name="Sun Q."/>
            <person name="Liu Z."/>
            <person name="Lyons E."/>
            <person name="Wicker T."/>
            <person name="Salzberg S.L."/>
            <person name="Devos K.M."/>
            <person name="Dvorak J."/>
        </authorList>
    </citation>
    <scope>NUCLEOTIDE SEQUENCE [LARGE SCALE GENOMIC DNA]</scope>
    <source>
        <strain evidence="2">cv. AL8/78</strain>
    </source>
</reference>
<evidence type="ECO:0000313" key="3">
    <source>
        <dbReference type="Proteomes" id="UP000015105"/>
    </source>
</evidence>
<accession>A0A453C2D7</accession>